<protein>
    <recommendedName>
        <fullName evidence="3">4a-hydroxytetrahydrobiopterin dehydratase</fullName>
        <ecNumber evidence="3">4.2.1.96</ecNumber>
    </recommendedName>
</protein>
<feature type="non-terminal residue" evidence="5">
    <location>
        <position position="1"/>
    </location>
</feature>
<dbReference type="AlphaFoldDB" id="A0A382EWZ9"/>
<proteinExistence type="inferred from homology"/>
<dbReference type="Pfam" id="PF01329">
    <property type="entry name" value="Pterin_4a"/>
    <property type="match status" value="1"/>
</dbReference>
<organism evidence="5">
    <name type="scientific">marine metagenome</name>
    <dbReference type="NCBI Taxonomy" id="408172"/>
    <lineage>
        <taxon>unclassified sequences</taxon>
        <taxon>metagenomes</taxon>
        <taxon>ecological metagenomes</taxon>
    </lineage>
</organism>
<dbReference type="Gene3D" id="3.30.1360.20">
    <property type="entry name" value="Transcriptional coactivator/pterin dehydratase"/>
    <property type="match status" value="1"/>
</dbReference>
<evidence type="ECO:0000313" key="5">
    <source>
        <dbReference type="EMBL" id="SVB55025.1"/>
    </source>
</evidence>
<dbReference type="GO" id="GO:0008124">
    <property type="term" value="F:4-alpha-hydroxytetrahydrobiopterin dehydratase activity"/>
    <property type="evidence" value="ECO:0007669"/>
    <property type="project" value="UniProtKB-EC"/>
</dbReference>
<dbReference type="CDD" id="cd00913">
    <property type="entry name" value="PCD_DCoH_subfamily_a"/>
    <property type="match status" value="1"/>
</dbReference>
<evidence type="ECO:0000256" key="3">
    <source>
        <dbReference type="ARBA" id="ARBA00013252"/>
    </source>
</evidence>
<sequence>VNELANRVCVPCKGGIPPLKGKELKALQNQLGNGWNVINEHHLKKKWKFDDFESALNFTNKIGSLAEDQGHHPDIYLAWGKVEIKMWTHKISGLTESDFILAAKIDRII</sequence>
<dbReference type="HAMAP" id="MF_00434">
    <property type="entry name" value="Pterin_4_alpha"/>
    <property type="match status" value="1"/>
</dbReference>
<gene>
    <name evidence="5" type="ORF">METZ01_LOCUS207879</name>
</gene>
<dbReference type="EMBL" id="UINC01046688">
    <property type="protein sequence ID" value="SVB55025.1"/>
    <property type="molecule type" value="Genomic_DNA"/>
</dbReference>
<dbReference type="EC" id="4.2.1.96" evidence="3"/>
<dbReference type="GO" id="GO:0006729">
    <property type="term" value="P:tetrahydrobiopterin biosynthetic process"/>
    <property type="evidence" value="ECO:0007669"/>
    <property type="project" value="InterPro"/>
</dbReference>
<comment type="similarity">
    <text evidence="2">Belongs to the pterin-4-alpha-carbinolamine dehydratase family.</text>
</comment>
<evidence type="ECO:0000256" key="2">
    <source>
        <dbReference type="ARBA" id="ARBA00006472"/>
    </source>
</evidence>
<evidence type="ECO:0000256" key="1">
    <source>
        <dbReference type="ARBA" id="ARBA00001554"/>
    </source>
</evidence>
<accession>A0A382EWZ9</accession>
<reference evidence="5" key="1">
    <citation type="submission" date="2018-05" db="EMBL/GenBank/DDBJ databases">
        <authorList>
            <person name="Lanie J.A."/>
            <person name="Ng W.-L."/>
            <person name="Kazmierczak K.M."/>
            <person name="Andrzejewski T.M."/>
            <person name="Davidsen T.M."/>
            <person name="Wayne K.J."/>
            <person name="Tettelin H."/>
            <person name="Glass J.I."/>
            <person name="Rusch D."/>
            <person name="Podicherti R."/>
            <person name="Tsui H.-C.T."/>
            <person name="Winkler M.E."/>
        </authorList>
    </citation>
    <scope>NUCLEOTIDE SEQUENCE</scope>
</reference>
<keyword evidence="4" id="KW-0456">Lyase</keyword>
<dbReference type="SUPFAM" id="SSF55248">
    <property type="entry name" value="PCD-like"/>
    <property type="match status" value="1"/>
</dbReference>
<comment type="catalytic activity">
    <reaction evidence="1">
        <text>(4aS,6R)-4a-hydroxy-L-erythro-5,6,7,8-tetrahydrobiopterin = (6R)-L-erythro-6,7-dihydrobiopterin + H2O</text>
        <dbReference type="Rhea" id="RHEA:11920"/>
        <dbReference type="ChEBI" id="CHEBI:15377"/>
        <dbReference type="ChEBI" id="CHEBI:15642"/>
        <dbReference type="ChEBI" id="CHEBI:43120"/>
        <dbReference type="EC" id="4.2.1.96"/>
    </reaction>
</comment>
<dbReference type="InterPro" id="IPR001533">
    <property type="entry name" value="Pterin_deHydtase"/>
</dbReference>
<dbReference type="PANTHER" id="PTHR12599">
    <property type="entry name" value="PTERIN-4-ALPHA-CARBINOLAMINE DEHYDRATASE"/>
    <property type="match status" value="1"/>
</dbReference>
<dbReference type="InterPro" id="IPR036428">
    <property type="entry name" value="PCD_sf"/>
</dbReference>
<name>A0A382EWZ9_9ZZZZ</name>
<dbReference type="PANTHER" id="PTHR12599:SF0">
    <property type="entry name" value="PTERIN-4-ALPHA-CARBINOLAMINE DEHYDRATASE"/>
    <property type="match status" value="1"/>
</dbReference>
<evidence type="ECO:0000256" key="4">
    <source>
        <dbReference type="ARBA" id="ARBA00023239"/>
    </source>
</evidence>